<keyword evidence="9" id="KW-0969">Cilium</keyword>
<dbReference type="InterPro" id="IPR006299">
    <property type="entry name" value="FlgC"/>
</dbReference>
<dbReference type="Proteomes" id="UP000637720">
    <property type="component" value="Unassembled WGS sequence"/>
</dbReference>
<gene>
    <name evidence="9" type="primary">flgC</name>
    <name evidence="9" type="ORF">GCM10007043_09860</name>
</gene>
<dbReference type="GO" id="GO:0030694">
    <property type="term" value="C:bacterial-type flagellum basal body, rod"/>
    <property type="evidence" value="ECO:0007669"/>
    <property type="project" value="UniProtKB-UniRule"/>
</dbReference>
<dbReference type="Pfam" id="PF06429">
    <property type="entry name" value="Flg_bbr_C"/>
    <property type="match status" value="1"/>
</dbReference>
<evidence type="ECO:0000256" key="2">
    <source>
        <dbReference type="ARBA" id="ARBA00009677"/>
    </source>
</evidence>
<protein>
    <recommendedName>
        <fullName evidence="3 6">Flagellar basal-body rod protein FlgC</fullName>
    </recommendedName>
</protein>
<feature type="domain" description="Flagellar basal-body/hook protein C-terminal" evidence="8">
    <location>
        <begin position="103"/>
        <end position="146"/>
    </location>
</feature>
<comment type="caution">
    <text evidence="9">The sequence shown here is derived from an EMBL/GenBank/DDBJ whole genome shotgun (WGS) entry which is preliminary data.</text>
</comment>
<reference evidence="9" key="2">
    <citation type="submission" date="2020-09" db="EMBL/GenBank/DDBJ databases">
        <authorList>
            <person name="Sun Q."/>
            <person name="Ohkuma M."/>
        </authorList>
    </citation>
    <scope>NUCLEOTIDE SEQUENCE</scope>
    <source>
        <strain evidence="9">JCM 14719</strain>
    </source>
</reference>
<accession>A0A8J3B606</accession>
<dbReference type="EMBL" id="BMOF01000014">
    <property type="protein sequence ID" value="GGJ97955.1"/>
    <property type="molecule type" value="Genomic_DNA"/>
</dbReference>
<organism evidence="9 10">
    <name type="scientific">Calditerricola satsumensis</name>
    <dbReference type="NCBI Taxonomy" id="373054"/>
    <lineage>
        <taxon>Bacteria</taxon>
        <taxon>Bacillati</taxon>
        <taxon>Bacillota</taxon>
        <taxon>Bacilli</taxon>
        <taxon>Bacillales</taxon>
        <taxon>Bacillaceae</taxon>
        <taxon>Calditerricola</taxon>
    </lineage>
</organism>
<dbReference type="PANTHER" id="PTHR30435">
    <property type="entry name" value="FLAGELLAR PROTEIN"/>
    <property type="match status" value="1"/>
</dbReference>
<dbReference type="Pfam" id="PF00460">
    <property type="entry name" value="Flg_bb_rod"/>
    <property type="match status" value="1"/>
</dbReference>
<dbReference type="AlphaFoldDB" id="A0A8J3B606"/>
<feature type="domain" description="Flagellar basal body rod protein N-terminal" evidence="7">
    <location>
        <begin position="6"/>
        <end position="35"/>
    </location>
</feature>
<comment type="subunit">
    <text evidence="5 6">The basal body constitutes a major portion of the flagellar organelle and consists of four rings (L,P,S, and M) mounted on a central rod. The rod consists of about 26 subunits of FlgG in the distal portion, and FlgB, FlgC and FlgF are thought to build up the proximal portion of the rod with about 6 subunits each.</text>
</comment>
<dbReference type="InterPro" id="IPR001444">
    <property type="entry name" value="Flag_bb_rod_N"/>
</dbReference>
<evidence type="ECO:0000313" key="9">
    <source>
        <dbReference type="EMBL" id="GGJ97955.1"/>
    </source>
</evidence>
<evidence type="ECO:0000256" key="4">
    <source>
        <dbReference type="ARBA" id="ARBA00023143"/>
    </source>
</evidence>
<dbReference type="InterPro" id="IPR010930">
    <property type="entry name" value="Flg_bb/hook_C_dom"/>
</dbReference>
<keyword evidence="4 6" id="KW-0975">Bacterial flagellum</keyword>
<sequence>MVLSPLDISASALTAERVRMDVIASNIANATTTRARLVNGTWQPYVRKLVVFEPRTPFASYLAQAIGRQAEVGAGVQVSRIVDDPTPPRLVYDPTHPDAGPDGYVRLPNVDIVKEMADLIAATRAYEANVAAFQAGKAMLTKALELGR</sequence>
<proteinExistence type="inferred from homology"/>
<keyword evidence="9" id="KW-0282">Flagellum</keyword>
<dbReference type="GO" id="GO:0071978">
    <property type="term" value="P:bacterial-type flagellum-dependent swarming motility"/>
    <property type="evidence" value="ECO:0007669"/>
    <property type="project" value="TreeGrafter"/>
</dbReference>
<evidence type="ECO:0000256" key="1">
    <source>
        <dbReference type="ARBA" id="ARBA00004117"/>
    </source>
</evidence>
<comment type="subcellular location">
    <subcellularLocation>
        <location evidence="1 6">Bacterial flagellum basal body</location>
    </subcellularLocation>
</comment>
<comment type="similarity">
    <text evidence="2">Belongs to the flagella basal body rod proteins family.</text>
</comment>
<keyword evidence="9" id="KW-0966">Cell projection</keyword>
<evidence type="ECO:0000259" key="8">
    <source>
        <dbReference type="Pfam" id="PF06429"/>
    </source>
</evidence>
<evidence type="ECO:0000313" key="10">
    <source>
        <dbReference type="Proteomes" id="UP000637720"/>
    </source>
</evidence>
<evidence type="ECO:0000259" key="7">
    <source>
        <dbReference type="Pfam" id="PF00460"/>
    </source>
</evidence>
<evidence type="ECO:0000256" key="5">
    <source>
        <dbReference type="ARBA" id="ARBA00025933"/>
    </source>
</evidence>
<keyword evidence="10" id="KW-1185">Reference proteome</keyword>
<reference evidence="9" key="1">
    <citation type="journal article" date="2014" name="Int. J. Syst. Evol. Microbiol.">
        <title>Complete genome sequence of Corynebacterium casei LMG S-19264T (=DSM 44701T), isolated from a smear-ripened cheese.</title>
        <authorList>
            <consortium name="US DOE Joint Genome Institute (JGI-PGF)"/>
            <person name="Walter F."/>
            <person name="Albersmeier A."/>
            <person name="Kalinowski J."/>
            <person name="Ruckert C."/>
        </authorList>
    </citation>
    <scope>NUCLEOTIDE SEQUENCE</scope>
    <source>
        <strain evidence="9">JCM 14719</strain>
    </source>
</reference>
<evidence type="ECO:0000256" key="3">
    <source>
        <dbReference type="ARBA" id="ARBA00017941"/>
    </source>
</evidence>
<dbReference type="PANTHER" id="PTHR30435:SF2">
    <property type="entry name" value="FLAGELLAR BASAL-BODY ROD PROTEIN FLGC"/>
    <property type="match status" value="1"/>
</dbReference>
<name>A0A8J3B606_9BACI</name>
<dbReference type="NCBIfam" id="TIGR01395">
    <property type="entry name" value="FlgC"/>
    <property type="match status" value="1"/>
</dbReference>
<evidence type="ECO:0000256" key="6">
    <source>
        <dbReference type="RuleBase" id="RU362062"/>
    </source>
</evidence>